<gene>
    <name evidence="2" type="ORF">IQ235_09455</name>
</gene>
<dbReference type="Proteomes" id="UP000621799">
    <property type="component" value="Unassembled WGS sequence"/>
</dbReference>
<evidence type="ECO:0000313" key="2">
    <source>
        <dbReference type="EMBL" id="MBE9041005.1"/>
    </source>
</evidence>
<reference evidence="2" key="1">
    <citation type="submission" date="2020-10" db="EMBL/GenBank/DDBJ databases">
        <authorList>
            <person name="Castelo-Branco R."/>
            <person name="Eusebio N."/>
            <person name="Adriana R."/>
            <person name="Vieira A."/>
            <person name="Brugerolle De Fraissinette N."/>
            <person name="Rezende De Castro R."/>
            <person name="Schneider M.P."/>
            <person name="Vasconcelos V."/>
            <person name="Leao P.N."/>
        </authorList>
    </citation>
    <scope>NUCLEOTIDE SEQUENCE</scope>
    <source>
        <strain evidence="2">LEGE 11467</strain>
    </source>
</reference>
<accession>A0A928Z7Y0</accession>
<name>A0A928Z7Y0_9CYAN</name>
<keyword evidence="1" id="KW-0732">Signal</keyword>
<dbReference type="PANTHER" id="PTHR35841:SF1">
    <property type="entry name" value="PHOSPHONATES-BINDING PERIPLASMIC PROTEIN"/>
    <property type="match status" value="1"/>
</dbReference>
<sequence>MLRQMFPRTALVSAILAISAACADEPISTPLASPPPTNSIVIGDISDEPIEAISQTQPFADYVAAKLEAFDIGTGEVKIAPDMATMAEWLEAGDVDIYIDSPYPALIVSQRSGARPTLRRWKDGIAQYNTVIFARADSGLNSLEDLKGRAVGFDEEFSTSGYLLPLGYIVKSGFKAVELKDAAAPVPADRIGYIFTGEDDNTIQWTISQKVAAGAIDAPSFEEIPESTRAQLTVIAQTETVPRHVVLFEPNMEPQLQAAISGALVSMEETPQGKSILRLFGDTSEFDRIPSQHDPLQSARELYEKIQSQ</sequence>
<organism evidence="2 3">
    <name type="scientific">Zarconia navalis LEGE 11467</name>
    <dbReference type="NCBI Taxonomy" id="1828826"/>
    <lineage>
        <taxon>Bacteria</taxon>
        <taxon>Bacillati</taxon>
        <taxon>Cyanobacteriota</taxon>
        <taxon>Cyanophyceae</taxon>
        <taxon>Oscillatoriophycideae</taxon>
        <taxon>Oscillatoriales</taxon>
        <taxon>Oscillatoriales incertae sedis</taxon>
        <taxon>Zarconia</taxon>
        <taxon>Zarconia navalis</taxon>
    </lineage>
</organism>
<proteinExistence type="predicted"/>
<dbReference type="PANTHER" id="PTHR35841">
    <property type="entry name" value="PHOSPHONATES-BINDING PERIPLASMIC PROTEIN"/>
    <property type="match status" value="1"/>
</dbReference>
<dbReference type="Gene3D" id="3.40.190.10">
    <property type="entry name" value="Periplasmic binding protein-like II"/>
    <property type="match status" value="2"/>
</dbReference>
<dbReference type="RefSeq" id="WP_264321235.1">
    <property type="nucleotide sequence ID" value="NZ_JADEXN010000140.1"/>
</dbReference>
<dbReference type="AlphaFoldDB" id="A0A928Z7Y0"/>
<feature type="signal peptide" evidence="1">
    <location>
        <begin position="1"/>
        <end position="23"/>
    </location>
</feature>
<dbReference type="SUPFAM" id="SSF53850">
    <property type="entry name" value="Periplasmic binding protein-like II"/>
    <property type="match status" value="1"/>
</dbReference>
<evidence type="ECO:0000256" key="1">
    <source>
        <dbReference type="SAM" id="SignalP"/>
    </source>
</evidence>
<evidence type="ECO:0000313" key="3">
    <source>
        <dbReference type="Proteomes" id="UP000621799"/>
    </source>
</evidence>
<keyword evidence="3" id="KW-1185">Reference proteome</keyword>
<comment type="caution">
    <text evidence="2">The sequence shown here is derived from an EMBL/GenBank/DDBJ whole genome shotgun (WGS) entry which is preliminary data.</text>
</comment>
<dbReference type="Pfam" id="PF12974">
    <property type="entry name" value="Phosphonate-bd"/>
    <property type="match status" value="1"/>
</dbReference>
<dbReference type="PROSITE" id="PS51257">
    <property type="entry name" value="PROKAR_LIPOPROTEIN"/>
    <property type="match status" value="1"/>
</dbReference>
<feature type="chain" id="PRO_5037275669" evidence="1">
    <location>
        <begin position="24"/>
        <end position="309"/>
    </location>
</feature>
<dbReference type="EMBL" id="JADEXN010000140">
    <property type="protein sequence ID" value="MBE9041005.1"/>
    <property type="molecule type" value="Genomic_DNA"/>
</dbReference>
<protein>
    <submittedName>
        <fullName evidence="2">Phosphate/phosphite/phosphonate ABC transporter substrate-binding protein</fullName>
    </submittedName>
</protein>